<dbReference type="Proteomes" id="UP000608450">
    <property type="component" value="Unassembled WGS sequence"/>
</dbReference>
<dbReference type="EMBL" id="JADTFC010000172">
    <property type="protein sequence ID" value="MBG6292012.1"/>
    <property type="molecule type" value="Genomic_DNA"/>
</dbReference>
<name>A0ABS0KVA3_PSENT</name>
<evidence type="ECO:0000313" key="2">
    <source>
        <dbReference type="Proteomes" id="UP000608450"/>
    </source>
</evidence>
<feature type="non-terminal residue" evidence="1">
    <location>
        <position position="1"/>
    </location>
</feature>
<comment type="caution">
    <text evidence="1">The sequence shown here is derived from an EMBL/GenBank/DDBJ whole genome shotgun (WGS) entry which is preliminary data.</text>
</comment>
<evidence type="ECO:0000313" key="1">
    <source>
        <dbReference type="EMBL" id="MBG6292012.1"/>
    </source>
</evidence>
<keyword evidence="2" id="KW-1185">Reference proteome</keyword>
<sequence length="71" mass="7449">VQLLADDLQAYIDTIQNLALAFRQELALDGSGAGARMGDREKDAILHAIVCTAKGAGEDLITLLDKLGVPA</sequence>
<accession>A0ABS0KVA3</accession>
<protein>
    <submittedName>
        <fullName evidence="1">Uncharacterized protein</fullName>
    </submittedName>
</protein>
<dbReference type="RefSeq" id="WP_196913750.1">
    <property type="nucleotide sequence ID" value="NZ_JADTFC010000172.1"/>
</dbReference>
<reference evidence="1 2" key="1">
    <citation type="submission" date="2020-11" db="EMBL/GenBank/DDBJ databases">
        <title>Enhanced detection system for hospital associated transmission using whole genome sequencing surveillance.</title>
        <authorList>
            <person name="Harrison L.H."/>
            <person name="Van Tyne D."/>
            <person name="Marsh J.W."/>
            <person name="Griffith M.P."/>
            <person name="Snyder D.J."/>
            <person name="Cooper V.S."/>
            <person name="Mustapha M."/>
        </authorList>
    </citation>
    <scope>NUCLEOTIDE SEQUENCE [LARGE SCALE GENOMIC DNA]</scope>
    <source>
        <strain evidence="1 2">PSA00705</strain>
    </source>
</reference>
<proteinExistence type="predicted"/>
<organism evidence="1 2">
    <name type="scientific">Pseudomonas nitroreducens</name>
    <dbReference type="NCBI Taxonomy" id="46680"/>
    <lineage>
        <taxon>Bacteria</taxon>
        <taxon>Pseudomonadati</taxon>
        <taxon>Pseudomonadota</taxon>
        <taxon>Gammaproteobacteria</taxon>
        <taxon>Pseudomonadales</taxon>
        <taxon>Pseudomonadaceae</taxon>
        <taxon>Pseudomonas</taxon>
    </lineage>
</organism>
<gene>
    <name evidence="1" type="ORF">I5I61_31565</name>
</gene>